<accession>W7UZB3</accession>
<sequence length="232" mass="27779">MKGTIKRIHEFTESEISELYELMDEFYENMDPEIFRHDFYAKDYCLVLEKNGRIVGFTTQKLMTVNVDGKEVKGVFSGDTIIHRDYWGDTELFRSFAQYWFRYAEEHGELWWFLICKGYKTYRILPLFWREFYPCRSCETPRDIKKIIDAYASALYPDEYNQTTGVVEYKSVKDCLRKGVADIDERRMKNKDIAFFCQVNPNWENGNDLVCLAKFDRSLLRRHMPELLFNGE</sequence>
<dbReference type="Gene3D" id="3.40.630.30">
    <property type="match status" value="1"/>
</dbReference>
<keyword evidence="2" id="KW-1185">Reference proteome</keyword>
<evidence type="ECO:0000313" key="1">
    <source>
        <dbReference type="EMBL" id="EWM54060.1"/>
    </source>
</evidence>
<reference evidence="1 2" key="1">
    <citation type="journal article" date="2014" name="PLoS ONE">
        <title>Rumen cellulosomics: divergent fiber-degrading strategies revealed by comparative genome-wide analysis of six ruminococcal strains.</title>
        <authorList>
            <person name="Dassa B."/>
            <person name="Borovok I."/>
            <person name="Ruimy-Israeli V."/>
            <person name="Lamed R."/>
            <person name="Flint H.J."/>
            <person name="Duncan S.H."/>
            <person name="Henrissat B."/>
            <person name="Coutinho P."/>
            <person name="Morrison M."/>
            <person name="Mosoni P."/>
            <person name="Yeoman C.J."/>
            <person name="White B.A."/>
            <person name="Bayer E.A."/>
        </authorList>
    </citation>
    <scope>NUCLEOTIDE SEQUENCE [LARGE SCALE GENOMIC DNA]</scope>
    <source>
        <strain evidence="1 2">007c</strain>
    </source>
</reference>
<dbReference type="EMBL" id="ATAX01000021">
    <property type="protein sequence ID" value="EWM54060.1"/>
    <property type="molecule type" value="Genomic_DNA"/>
</dbReference>
<evidence type="ECO:0000313" key="2">
    <source>
        <dbReference type="Proteomes" id="UP000019365"/>
    </source>
</evidence>
<organism evidence="1 2">
    <name type="scientific">Ruminococcus flavefaciens 007c</name>
    <dbReference type="NCBI Taxonomy" id="1341157"/>
    <lineage>
        <taxon>Bacteria</taxon>
        <taxon>Bacillati</taxon>
        <taxon>Bacillota</taxon>
        <taxon>Clostridia</taxon>
        <taxon>Eubacteriales</taxon>
        <taxon>Oscillospiraceae</taxon>
        <taxon>Ruminococcus</taxon>
    </lineage>
</organism>
<name>W7UZB3_RUMFL</name>
<dbReference type="OrthoDB" id="333393at2"/>
<dbReference type="AlphaFoldDB" id="W7UZB3"/>
<dbReference type="Proteomes" id="UP000019365">
    <property type="component" value="Unassembled WGS sequence"/>
</dbReference>
<gene>
    <name evidence="1" type="ORF">RF007C_00210</name>
</gene>
<evidence type="ECO:0008006" key="3">
    <source>
        <dbReference type="Google" id="ProtNLM"/>
    </source>
</evidence>
<proteinExistence type="predicted"/>
<dbReference type="SUPFAM" id="SSF55729">
    <property type="entry name" value="Acyl-CoA N-acyltransferases (Nat)"/>
    <property type="match status" value="1"/>
</dbReference>
<dbReference type="RefSeq" id="WP_152537154.1">
    <property type="nucleotide sequence ID" value="NZ_ATAX01000021.1"/>
</dbReference>
<protein>
    <recommendedName>
        <fullName evidence="3">N-acetyltransferase domain-containing protein</fullName>
    </recommendedName>
</protein>
<comment type="caution">
    <text evidence="1">The sequence shown here is derived from an EMBL/GenBank/DDBJ whole genome shotgun (WGS) entry which is preliminary data.</text>
</comment>
<dbReference type="PATRIC" id="fig|1341157.4.peg.1300"/>
<dbReference type="InterPro" id="IPR016181">
    <property type="entry name" value="Acyl_CoA_acyltransferase"/>
</dbReference>
<dbReference type="eggNOG" id="ENOG502Z8UT">
    <property type="taxonomic scope" value="Bacteria"/>
</dbReference>